<accession>A0AAD5MC11</accession>
<sequence>MDVSEIVEASTNCLALATSSSLFVLGAHWVSYNSSKDLVQDFDHRHIGDPPAGLNTKAAMSSIVYYRKVRGTVLYTIINDAKYYLRGVRHLISTSATWYHITPLGTAPYPYD</sequence>
<gene>
    <name evidence="1" type="ORF">KIN20_001037</name>
</gene>
<name>A0AAD5MC11_PARTN</name>
<evidence type="ECO:0000313" key="2">
    <source>
        <dbReference type="Proteomes" id="UP001196413"/>
    </source>
</evidence>
<proteinExistence type="predicted"/>
<protein>
    <submittedName>
        <fullName evidence="1">Uncharacterized protein</fullName>
    </submittedName>
</protein>
<evidence type="ECO:0000313" key="1">
    <source>
        <dbReference type="EMBL" id="KAJ1346282.1"/>
    </source>
</evidence>
<reference evidence="1" key="1">
    <citation type="submission" date="2021-06" db="EMBL/GenBank/DDBJ databases">
        <title>Parelaphostrongylus tenuis whole genome reference sequence.</title>
        <authorList>
            <person name="Garwood T.J."/>
            <person name="Larsen P.A."/>
            <person name="Fountain-Jones N.M."/>
            <person name="Garbe J.R."/>
            <person name="Macchietto M.G."/>
            <person name="Kania S.A."/>
            <person name="Gerhold R.W."/>
            <person name="Richards J.E."/>
            <person name="Wolf T.M."/>
        </authorList>
    </citation>
    <scope>NUCLEOTIDE SEQUENCE</scope>
    <source>
        <strain evidence="1">MNPRO001-30</strain>
        <tissue evidence="1">Meninges</tissue>
    </source>
</reference>
<comment type="caution">
    <text evidence="1">The sequence shown here is derived from an EMBL/GenBank/DDBJ whole genome shotgun (WGS) entry which is preliminary data.</text>
</comment>
<keyword evidence="2" id="KW-1185">Reference proteome</keyword>
<dbReference type="Proteomes" id="UP001196413">
    <property type="component" value="Unassembled WGS sequence"/>
</dbReference>
<dbReference type="EMBL" id="JAHQIW010000155">
    <property type="protein sequence ID" value="KAJ1346282.1"/>
    <property type="molecule type" value="Genomic_DNA"/>
</dbReference>
<dbReference type="AlphaFoldDB" id="A0AAD5MC11"/>
<organism evidence="1 2">
    <name type="scientific">Parelaphostrongylus tenuis</name>
    <name type="common">Meningeal worm</name>
    <dbReference type="NCBI Taxonomy" id="148309"/>
    <lineage>
        <taxon>Eukaryota</taxon>
        <taxon>Metazoa</taxon>
        <taxon>Ecdysozoa</taxon>
        <taxon>Nematoda</taxon>
        <taxon>Chromadorea</taxon>
        <taxon>Rhabditida</taxon>
        <taxon>Rhabditina</taxon>
        <taxon>Rhabditomorpha</taxon>
        <taxon>Strongyloidea</taxon>
        <taxon>Metastrongylidae</taxon>
        <taxon>Parelaphostrongylus</taxon>
    </lineage>
</organism>